<name>A0A9Q0E7E3_9TELE</name>
<evidence type="ECO:0000313" key="1">
    <source>
        <dbReference type="EMBL" id="KAJ3600200.1"/>
    </source>
</evidence>
<keyword evidence="2" id="KW-1185">Reference proteome</keyword>
<dbReference type="Proteomes" id="UP001148018">
    <property type="component" value="Unassembled WGS sequence"/>
</dbReference>
<reference evidence="1" key="1">
    <citation type="submission" date="2022-07" db="EMBL/GenBank/DDBJ databases">
        <title>Chromosome-level genome of Muraenolepis orangiensis.</title>
        <authorList>
            <person name="Kim J."/>
        </authorList>
    </citation>
    <scope>NUCLEOTIDE SEQUENCE</scope>
    <source>
        <strain evidence="1">KU_S4_2022</strain>
        <tissue evidence="1">Muscle</tissue>
    </source>
</reference>
<proteinExistence type="predicted"/>
<protein>
    <submittedName>
        <fullName evidence="1">Uncharacterized protein</fullName>
    </submittedName>
</protein>
<sequence>MGLDFCKPCSKAGFQASERGVGLTGGGGIGGGGVGGCCTSAAAGCGVCADRCCDVCCQVCVDVCCGALCSGDCSYTFCRLCLTLTQDFLSGCKDDKASSVEGKSDLA</sequence>
<dbReference type="AlphaFoldDB" id="A0A9Q0E7E3"/>
<gene>
    <name evidence="1" type="ORF">NHX12_031186</name>
</gene>
<evidence type="ECO:0000313" key="2">
    <source>
        <dbReference type="Proteomes" id="UP001148018"/>
    </source>
</evidence>
<organism evidence="1 2">
    <name type="scientific">Muraenolepis orangiensis</name>
    <name type="common">Patagonian moray cod</name>
    <dbReference type="NCBI Taxonomy" id="630683"/>
    <lineage>
        <taxon>Eukaryota</taxon>
        <taxon>Metazoa</taxon>
        <taxon>Chordata</taxon>
        <taxon>Craniata</taxon>
        <taxon>Vertebrata</taxon>
        <taxon>Euteleostomi</taxon>
        <taxon>Actinopterygii</taxon>
        <taxon>Neopterygii</taxon>
        <taxon>Teleostei</taxon>
        <taxon>Neoteleostei</taxon>
        <taxon>Acanthomorphata</taxon>
        <taxon>Zeiogadaria</taxon>
        <taxon>Gadariae</taxon>
        <taxon>Gadiformes</taxon>
        <taxon>Muraenolepidoidei</taxon>
        <taxon>Muraenolepididae</taxon>
        <taxon>Muraenolepis</taxon>
    </lineage>
</organism>
<dbReference type="EMBL" id="JANIIK010000047">
    <property type="protein sequence ID" value="KAJ3600200.1"/>
    <property type="molecule type" value="Genomic_DNA"/>
</dbReference>
<comment type="caution">
    <text evidence="1">The sequence shown here is derived from an EMBL/GenBank/DDBJ whole genome shotgun (WGS) entry which is preliminary data.</text>
</comment>
<accession>A0A9Q0E7E3</accession>